<dbReference type="EMBL" id="HBUE01167560">
    <property type="protein sequence ID" value="CAG6513414.1"/>
    <property type="molecule type" value="Transcribed_RNA"/>
</dbReference>
<dbReference type="EMBL" id="HBUE01272879">
    <property type="protein sequence ID" value="CAG6564882.1"/>
    <property type="molecule type" value="Transcribed_RNA"/>
</dbReference>
<evidence type="ECO:0000256" key="1">
    <source>
        <dbReference type="SAM" id="SignalP"/>
    </source>
</evidence>
<feature type="chain" id="PRO_5036428205" evidence="1">
    <location>
        <begin position="20"/>
        <end position="104"/>
    </location>
</feature>
<dbReference type="EMBL" id="HBUE01167557">
    <property type="protein sequence ID" value="CAG6513412.1"/>
    <property type="molecule type" value="Transcribed_RNA"/>
</dbReference>
<protein>
    <submittedName>
        <fullName evidence="2">(northern house mosquito) hypothetical protein</fullName>
    </submittedName>
</protein>
<evidence type="ECO:0000313" key="2">
    <source>
        <dbReference type="EMBL" id="CAG6564883.1"/>
    </source>
</evidence>
<reference evidence="2" key="1">
    <citation type="submission" date="2021-05" db="EMBL/GenBank/DDBJ databases">
        <authorList>
            <person name="Alioto T."/>
            <person name="Alioto T."/>
            <person name="Gomez Garrido J."/>
        </authorList>
    </citation>
    <scope>NUCLEOTIDE SEQUENCE</scope>
</reference>
<keyword evidence="1" id="KW-0732">Signal</keyword>
<accession>A0A8D8J402</accession>
<dbReference type="EMBL" id="HBUE01272881">
    <property type="protein sequence ID" value="CAG6564883.1"/>
    <property type="molecule type" value="Transcribed_RNA"/>
</dbReference>
<dbReference type="EMBL" id="HBUE01167562">
    <property type="protein sequence ID" value="CAG6513415.1"/>
    <property type="molecule type" value="Transcribed_RNA"/>
</dbReference>
<proteinExistence type="predicted"/>
<dbReference type="AlphaFoldDB" id="A0A8D8J402"/>
<feature type="signal peptide" evidence="1">
    <location>
        <begin position="1"/>
        <end position="19"/>
    </location>
</feature>
<name>A0A8D8J402_CULPI</name>
<sequence length="104" mass="11430">MFFCFQRFNSSCLIFSTLASSFCSAVLKFRRTFAANSLDCWRTCSNRARRRLSLSALRTLSKLANGSGCASGAAACTVMLTDILHFTASSNSLTKYNPLQLPLI</sequence>
<dbReference type="EMBL" id="HBUE01272876">
    <property type="protein sequence ID" value="CAG6564880.1"/>
    <property type="molecule type" value="Transcribed_RNA"/>
</dbReference>
<organism evidence="2">
    <name type="scientific">Culex pipiens</name>
    <name type="common">House mosquito</name>
    <dbReference type="NCBI Taxonomy" id="7175"/>
    <lineage>
        <taxon>Eukaryota</taxon>
        <taxon>Metazoa</taxon>
        <taxon>Ecdysozoa</taxon>
        <taxon>Arthropoda</taxon>
        <taxon>Hexapoda</taxon>
        <taxon>Insecta</taxon>
        <taxon>Pterygota</taxon>
        <taxon>Neoptera</taxon>
        <taxon>Endopterygota</taxon>
        <taxon>Diptera</taxon>
        <taxon>Nematocera</taxon>
        <taxon>Culicoidea</taxon>
        <taxon>Culicidae</taxon>
        <taxon>Culicinae</taxon>
        <taxon>Culicini</taxon>
        <taxon>Culex</taxon>
        <taxon>Culex</taxon>
    </lineage>
</organism>